<dbReference type="SUPFAM" id="SSF53474">
    <property type="entry name" value="alpha/beta-Hydrolases"/>
    <property type="match status" value="1"/>
</dbReference>
<reference evidence="4" key="2">
    <citation type="submission" date="2014-11" db="EMBL/GenBank/DDBJ databases">
        <title>Draft genome sequence of Hydrogenophaga intermedia S1.</title>
        <authorList>
            <person name="Gan H.M."/>
            <person name="Chew T.H."/>
            <person name="Stolz A."/>
        </authorList>
    </citation>
    <scope>NUCLEOTIDE SEQUENCE [LARGE SCALE GENOMIC DNA]</scope>
    <source>
        <strain evidence="4">S1</strain>
    </source>
</reference>
<dbReference type="EMBL" id="CCAE010000018">
    <property type="protein sequence ID" value="CDN88073.1"/>
    <property type="molecule type" value="Genomic_DNA"/>
</dbReference>
<dbReference type="InterPro" id="IPR029058">
    <property type="entry name" value="AB_hydrolase_fold"/>
</dbReference>
<dbReference type="Gene3D" id="1.10.1200.10">
    <property type="entry name" value="ACP-like"/>
    <property type="match status" value="1"/>
</dbReference>
<organism evidence="3 4">
    <name type="scientific">Hydrogenophaga intermedia</name>
    <dbReference type="NCBI Taxonomy" id="65786"/>
    <lineage>
        <taxon>Bacteria</taxon>
        <taxon>Pseudomonadati</taxon>
        <taxon>Pseudomonadota</taxon>
        <taxon>Betaproteobacteria</taxon>
        <taxon>Burkholderiales</taxon>
        <taxon>Comamonadaceae</taxon>
        <taxon>Hydrogenophaga</taxon>
    </lineage>
</organism>
<feature type="domain" description="Carrier" evidence="2">
    <location>
        <begin position="121"/>
        <end position="198"/>
    </location>
</feature>
<feature type="compositionally biased region" description="Pro residues" evidence="1">
    <location>
        <begin position="77"/>
        <end position="90"/>
    </location>
</feature>
<evidence type="ECO:0000256" key="1">
    <source>
        <dbReference type="SAM" id="MobiDB-lite"/>
    </source>
</evidence>
<dbReference type="Gene3D" id="3.40.50.1820">
    <property type="entry name" value="alpha/beta hydrolase"/>
    <property type="match status" value="1"/>
</dbReference>
<feature type="region of interest" description="Disordered" evidence="1">
    <location>
        <begin position="65"/>
        <end position="96"/>
    </location>
</feature>
<gene>
    <name evidence="3" type="ORF">BN948_02505</name>
</gene>
<dbReference type="GO" id="GO:0016787">
    <property type="term" value="F:hydrolase activity"/>
    <property type="evidence" value="ECO:0007669"/>
    <property type="project" value="UniProtKB-KW"/>
</dbReference>
<dbReference type="PANTHER" id="PTHR45527">
    <property type="entry name" value="NONRIBOSOMAL PEPTIDE SYNTHETASE"/>
    <property type="match status" value="1"/>
</dbReference>
<dbReference type="PROSITE" id="PS50075">
    <property type="entry name" value="CARRIER"/>
    <property type="match status" value="1"/>
</dbReference>
<dbReference type="RefSeq" id="WP_051756126.1">
    <property type="nucleotide sequence ID" value="NZ_CCAE010000018.1"/>
</dbReference>
<reference evidence="4" key="1">
    <citation type="submission" date="2014-02" db="EMBL/GenBank/DDBJ databases">
        <authorList>
            <person name="Gan H."/>
        </authorList>
    </citation>
    <scope>NUCLEOTIDE SEQUENCE [LARGE SCALE GENOMIC DNA]</scope>
    <source>
        <strain evidence="4">S1</strain>
    </source>
</reference>
<dbReference type="GO" id="GO:0031177">
    <property type="term" value="F:phosphopantetheine binding"/>
    <property type="evidence" value="ECO:0007669"/>
    <property type="project" value="TreeGrafter"/>
</dbReference>
<dbReference type="GO" id="GO:0005737">
    <property type="term" value="C:cytoplasm"/>
    <property type="evidence" value="ECO:0007669"/>
    <property type="project" value="TreeGrafter"/>
</dbReference>
<protein>
    <submittedName>
        <fullName evidence="3">Putative hydrolase of the alpha/beta superfamily protein</fullName>
    </submittedName>
</protein>
<dbReference type="SUPFAM" id="SSF47336">
    <property type="entry name" value="ACP-like"/>
    <property type="match status" value="1"/>
</dbReference>
<evidence type="ECO:0000313" key="3">
    <source>
        <dbReference type="EMBL" id="CDN88073.1"/>
    </source>
</evidence>
<dbReference type="AlphaFoldDB" id="A0A1L1PJE2"/>
<dbReference type="PANTHER" id="PTHR45527:SF1">
    <property type="entry name" value="FATTY ACID SYNTHASE"/>
    <property type="match status" value="1"/>
</dbReference>
<dbReference type="InterPro" id="IPR009081">
    <property type="entry name" value="PP-bd_ACP"/>
</dbReference>
<keyword evidence="3" id="KW-0378">Hydrolase</keyword>
<dbReference type="GO" id="GO:0043041">
    <property type="term" value="P:amino acid activation for nonribosomal peptide biosynthetic process"/>
    <property type="evidence" value="ECO:0007669"/>
    <property type="project" value="TreeGrafter"/>
</dbReference>
<evidence type="ECO:0000259" key="2">
    <source>
        <dbReference type="PROSITE" id="PS50075"/>
    </source>
</evidence>
<keyword evidence="4" id="KW-1185">Reference proteome</keyword>
<dbReference type="InterPro" id="IPR036736">
    <property type="entry name" value="ACP-like_sf"/>
</dbReference>
<dbReference type="Proteomes" id="UP000028878">
    <property type="component" value="Unassembled WGS sequence"/>
</dbReference>
<feature type="compositionally biased region" description="Low complexity" evidence="1">
    <location>
        <begin position="65"/>
        <end position="76"/>
    </location>
</feature>
<sequence>MDAEFEQGFSGATAAPAIPPAAVQTIAPVIQGGHPVHMLIQQQIRLMSQQLTLLSVIGQAPVAEPARAATRTTVPTTPAPAPAPNPPAPAAPVAAPASTHHTRPLLITAQVAMRDPAGFAMPANAAEQAIAAIWAGLLGVVQVGRNDNFFNLGGHSLLAVRAAREMQRVTGEKIALRRLVFESLSQIATAVAIEPAPATPGDALSVEDPIGSQAASGLPGLALTPVRFGHPAPSLYGVFHAGAVRQARPRAVLFCNPFGQEAVRIHRFFRVLADRLSGAGVPCLRFDYHASGESMGDDHEADLDRWVCDVLAADALLRQRAGVQEVDWVAPRLASALAVRASVQAPQAPRQLVLWEPVVAGARYVDHLLSVHASVVANLPGGAELAGHEEILGFGASRRLLDQMRAVVPVDYHQARTRRVLLIAPDRQAREADDWLTPLSCRGVAVRRQALSLDFDWTSEEAFNTALVPAEALNVLSAALAGDRLE</sequence>
<dbReference type="GO" id="GO:0044550">
    <property type="term" value="P:secondary metabolite biosynthetic process"/>
    <property type="evidence" value="ECO:0007669"/>
    <property type="project" value="TreeGrafter"/>
</dbReference>
<accession>A0A1L1PJE2</accession>
<evidence type="ECO:0000313" key="4">
    <source>
        <dbReference type="Proteomes" id="UP000028878"/>
    </source>
</evidence>
<proteinExistence type="predicted"/>
<dbReference type="Pfam" id="PF00550">
    <property type="entry name" value="PP-binding"/>
    <property type="match status" value="1"/>
</dbReference>
<name>A0A1L1PJE2_HYDIT</name>